<dbReference type="Pfam" id="PF13041">
    <property type="entry name" value="PPR_2"/>
    <property type="match status" value="2"/>
</dbReference>
<dbReference type="FunFam" id="1.25.40.10:FF:000231">
    <property type="entry name" value="Pentatricopeptide repeat-containing protein chloroplastic"/>
    <property type="match status" value="1"/>
</dbReference>
<accession>A0A2G5EI19</accession>
<dbReference type="GO" id="GO:0003723">
    <property type="term" value="F:RNA binding"/>
    <property type="evidence" value="ECO:0007669"/>
    <property type="project" value="InterPro"/>
</dbReference>
<sequence length="584" mass="65941">MESNQQHNPLHSPTYQVLLQAGSRLKPLQQVHAHLIVSGLHHSRALLTKLLTLACSAGSILYTRQLVLSIPNPDAFLFDSVIKSACKFGYHLDAILFYKKMREFRLPHSNFTFTSIIKACADLSALGYGRMIHNHVLNCGFGSDSFVQAALITFYAKSGDLGVARLVFDRMPERTIVAWNSMISGYEQNGFGKEAVEVFYQMQRMGIEPDSATLVSVLSACSQLGALSLGQWVHEYIVKNGLDVNVILGTSLINMYAKCGNVSKAREVFNGMPMKNVMTWTSMMSGYGMHGYGNETMELFDHMITHGPTPNDVTFIAVLSACAHAGLVREGREVLTRMKQRYRLVPRVEHHVCMVDMLGRAGFLNEAFRYIQESISGKPAAAIWTAMLGACKMHKNYDLGEQVAEHLLTIEPENPGHYVMLSNIYALAGRMDRVEVVRRMMISKGLKKQVGYSLVEVDYVNHMFCMGDKSHPHTAEIYKYLEELMWKARQAGYVPETDSMMHELEEEEREVSLRFHSEKLAIAFGLMNTNEGSTIRIIKNLRICDDCHSAIKFISTVTGREIIVRDKHRFHHFKEGQCSCLNYW</sequence>
<dbReference type="STRING" id="218851.A0A2G5EI19"/>
<feature type="repeat" description="PPR" evidence="2">
    <location>
        <begin position="311"/>
        <end position="341"/>
    </location>
</feature>
<dbReference type="FunFam" id="1.25.40.10:FF:001050">
    <property type="entry name" value="Pentatricopeptide repeat-containing protein At2g33760"/>
    <property type="match status" value="1"/>
</dbReference>
<dbReference type="PANTHER" id="PTHR47926:SF355">
    <property type="entry name" value="DYW DOMAIN-CONTAINING PROTEIN"/>
    <property type="match status" value="1"/>
</dbReference>
<reference evidence="4 5" key="1">
    <citation type="submission" date="2017-09" db="EMBL/GenBank/DDBJ databases">
        <title>WGS assembly of Aquilegia coerulea Goldsmith.</title>
        <authorList>
            <person name="Hodges S."/>
            <person name="Kramer E."/>
            <person name="Nordborg M."/>
            <person name="Tomkins J."/>
            <person name="Borevitz J."/>
            <person name="Derieg N."/>
            <person name="Yan J."/>
            <person name="Mihaltcheva S."/>
            <person name="Hayes R.D."/>
            <person name="Rokhsar D."/>
        </authorList>
    </citation>
    <scope>NUCLEOTIDE SEQUENCE [LARGE SCALE GENOMIC DNA]</scope>
    <source>
        <strain evidence="5">cv. Goldsmith</strain>
    </source>
</reference>
<evidence type="ECO:0000313" key="5">
    <source>
        <dbReference type="Proteomes" id="UP000230069"/>
    </source>
</evidence>
<name>A0A2G5EI19_AQUCA</name>
<dbReference type="OrthoDB" id="185373at2759"/>
<dbReference type="FunCoup" id="A0A2G5EI19">
    <property type="interactions" value="261"/>
</dbReference>
<dbReference type="InterPro" id="IPR002885">
    <property type="entry name" value="PPR_rpt"/>
</dbReference>
<feature type="domain" description="DYW" evidence="3">
    <location>
        <begin position="492"/>
        <end position="584"/>
    </location>
</feature>
<dbReference type="FunFam" id="1.25.40.10:FF:000344">
    <property type="entry name" value="Pentatricopeptide repeat-containing protein"/>
    <property type="match status" value="1"/>
</dbReference>
<dbReference type="EMBL" id="KZ305025">
    <property type="protein sequence ID" value="PIA55379.1"/>
    <property type="molecule type" value="Genomic_DNA"/>
</dbReference>
<protein>
    <recommendedName>
        <fullName evidence="3">DYW domain-containing protein</fullName>
    </recommendedName>
</protein>
<organism evidence="4 5">
    <name type="scientific">Aquilegia coerulea</name>
    <name type="common">Rocky mountain columbine</name>
    <dbReference type="NCBI Taxonomy" id="218851"/>
    <lineage>
        <taxon>Eukaryota</taxon>
        <taxon>Viridiplantae</taxon>
        <taxon>Streptophyta</taxon>
        <taxon>Embryophyta</taxon>
        <taxon>Tracheophyta</taxon>
        <taxon>Spermatophyta</taxon>
        <taxon>Magnoliopsida</taxon>
        <taxon>Ranunculales</taxon>
        <taxon>Ranunculaceae</taxon>
        <taxon>Thalictroideae</taxon>
        <taxon>Aquilegia</taxon>
    </lineage>
</organism>
<dbReference type="InterPro" id="IPR046849">
    <property type="entry name" value="E2_motif"/>
</dbReference>
<proteinExistence type="predicted"/>
<dbReference type="Gene3D" id="1.25.40.10">
    <property type="entry name" value="Tetratricopeptide repeat domain"/>
    <property type="match status" value="4"/>
</dbReference>
<dbReference type="SUPFAM" id="SSF48452">
    <property type="entry name" value="TPR-like"/>
    <property type="match status" value="1"/>
</dbReference>
<dbReference type="GO" id="GO:0031425">
    <property type="term" value="P:chloroplast RNA processing"/>
    <property type="evidence" value="ECO:0007669"/>
    <property type="project" value="UniProtKB-ARBA"/>
</dbReference>
<evidence type="ECO:0000313" key="4">
    <source>
        <dbReference type="EMBL" id="PIA55379.1"/>
    </source>
</evidence>
<evidence type="ECO:0000259" key="3">
    <source>
        <dbReference type="Pfam" id="PF14432"/>
    </source>
</evidence>
<dbReference type="InterPro" id="IPR011990">
    <property type="entry name" value="TPR-like_helical_dom_sf"/>
</dbReference>
<dbReference type="PROSITE" id="PS51375">
    <property type="entry name" value="PPR"/>
    <property type="match status" value="3"/>
</dbReference>
<dbReference type="InterPro" id="IPR046848">
    <property type="entry name" value="E_motif"/>
</dbReference>
<dbReference type="AlphaFoldDB" id="A0A2G5EI19"/>
<dbReference type="Pfam" id="PF20431">
    <property type="entry name" value="E_motif"/>
    <property type="match status" value="1"/>
</dbReference>
<feature type="repeat" description="PPR" evidence="2">
    <location>
        <begin position="175"/>
        <end position="209"/>
    </location>
</feature>
<dbReference type="NCBIfam" id="TIGR00756">
    <property type="entry name" value="PPR"/>
    <property type="match status" value="3"/>
</dbReference>
<dbReference type="Pfam" id="PF14432">
    <property type="entry name" value="DYW_deaminase"/>
    <property type="match status" value="1"/>
</dbReference>
<dbReference type="PANTHER" id="PTHR47926">
    <property type="entry name" value="PENTATRICOPEPTIDE REPEAT-CONTAINING PROTEIN"/>
    <property type="match status" value="1"/>
</dbReference>
<keyword evidence="5" id="KW-1185">Reference proteome</keyword>
<keyword evidence="1" id="KW-0677">Repeat</keyword>
<evidence type="ECO:0000256" key="1">
    <source>
        <dbReference type="ARBA" id="ARBA00022737"/>
    </source>
</evidence>
<dbReference type="Pfam" id="PF01535">
    <property type="entry name" value="PPR"/>
    <property type="match status" value="2"/>
</dbReference>
<dbReference type="Pfam" id="PF20430">
    <property type="entry name" value="Eplus_motif"/>
    <property type="match status" value="1"/>
</dbReference>
<dbReference type="InterPro" id="IPR032867">
    <property type="entry name" value="DYW_dom"/>
</dbReference>
<feature type="repeat" description="PPR" evidence="2">
    <location>
        <begin position="276"/>
        <end position="310"/>
    </location>
</feature>
<dbReference type="Proteomes" id="UP000230069">
    <property type="component" value="Unassembled WGS sequence"/>
</dbReference>
<dbReference type="InterPro" id="IPR046960">
    <property type="entry name" value="PPR_At4g14850-like_plant"/>
</dbReference>
<evidence type="ECO:0000256" key="2">
    <source>
        <dbReference type="PROSITE-ProRule" id="PRU00708"/>
    </source>
</evidence>
<dbReference type="InParanoid" id="A0A2G5EI19"/>
<dbReference type="GO" id="GO:0008270">
    <property type="term" value="F:zinc ion binding"/>
    <property type="evidence" value="ECO:0007669"/>
    <property type="project" value="InterPro"/>
</dbReference>
<dbReference type="GO" id="GO:0009451">
    <property type="term" value="P:RNA modification"/>
    <property type="evidence" value="ECO:0007669"/>
    <property type="project" value="InterPro"/>
</dbReference>
<gene>
    <name evidence="4" type="ORF">AQUCO_00800264v1</name>
</gene>